<evidence type="ECO:0000256" key="1">
    <source>
        <dbReference type="SAM" id="MobiDB-lite"/>
    </source>
</evidence>
<feature type="compositionally biased region" description="Basic and acidic residues" evidence="1">
    <location>
        <begin position="125"/>
        <end position="149"/>
    </location>
</feature>
<dbReference type="Proteomes" id="UP001321473">
    <property type="component" value="Unassembled WGS sequence"/>
</dbReference>
<name>A0AAQ4E7M7_AMBAM</name>
<comment type="caution">
    <text evidence="2">The sequence shown here is derived from an EMBL/GenBank/DDBJ whole genome shotgun (WGS) entry which is preliminary data.</text>
</comment>
<keyword evidence="3" id="KW-1185">Reference proteome</keyword>
<feature type="region of interest" description="Disordered" evidence="1">
    <location>
        <begin position="36"/>
        <end position="74"/>
    </location>
</feature>
<reference evidence="2 3" key="1">
    <citation type="journal article" date="2023" name="Arcadia Sci">
        <title>De novo assembly of a long-read Amblyomma americanum tick genome.</title>
        <authorList>
            <person name="Chou S."/>
            <person name="Poskanzer K.E."/>
            <person name="Rollins M."/>
            <person name="Thuy-Boun P.S."/>
        </authorList>
    </citation>
    <scope>NUCLEOTIDE SEQUENCE [LARGE SCALE GENOMIC DNA]</scope>
    <source>
        <strain evidence="2">F_SG_1</strain>
        <tissue evidence="2">Salivary glands</tissue>
    </source>
</reference>
<dbReference type="AlphaFoldDB" id="A0AAQ4E7M7"/>
<feature type="compositionally biased region" description="Low complexity" evidence="1">
    <location>
        <begin position="609"/>
        <end position="620"/>
    </location>
</feature>
<feature type="region of interest" description="Disordered" evidence="1">
    <location>
        <begin position="94"/>
        <end position="244"/>
    </location>
</feature>
<protein>
    <recommendedName>
        <fullName evidence="4">CCHC-type domain-containing protein</fullName>
    </recommendedName>
</protein>
<evidence type="ECO:0000313" key="2">
    <source>
        <dbReference type="EMBL" id="KAK8770632.1"/>
    </source>
</evidence>
<accession>A0AAQ4E7M7</accession>
<dbReference type="EMBL" id="JARKHS020020804">
    <property type="protein sequence ID" value="KAK8770632.1"/>
    <property type="molecule type" value="Genomic_DNA"/>
</dbReference>
<gene>
    <name evidence="2" type="ORF">V5799_012902</name>
</gene>
<feature type="compositionally biased region" description="Low complexity" evidence="1">
    <location>
        <begin position="579"/>
        <end position="595"/>
    </location>
</feature>
<organism evidence="2 3">
    <name type="scientific">Amblyomma americanum</name>
    <name type="common">Lone star tick</name>
    <dbReference type="NCBI Taxonomy" id="6943"/>
    <lineage>
        <taxon>Eukaryota</taxon>
        <taxon>Metazoa</taxon>
        <taxon>Ecdysozoa</taxon>
        <taxon>Arthropoda</taxon>
        <taxon>Chelicerata</taxon>
        <taxon>Arachnida</taxon>
        <taxon>Acari</taxon>
        <taxon>Parasitiformes</taxon>
        <taxon>Ixodida</taxon>
        <taxon>Ixodoidea</taxon>
        <taxon>Ixodidae</taxon>
        <taxon>Amblyomminae</taxon>
        <taxon>Amblyomma</taxon>
    </lineage>
</organism>
<feature type="region of interest" description="Disordered" evidence="1">
    <location>
        <begin position="558"/>
        <end position="645"/>
    </location>
</feature>
<evidence type="ECO:0000313" key="3">
    <source>
        <dbReference type="Proteomes" id="UP001321473"/>
    </source>
</evidence>
<proteinExistence type="predicted"/>
<evidence type="ECO:0008006" key="4">
    <source>
        <dbReference type="Google" id="ProtNLM"/>
    </source>
</evidence>
<feature type="compositionally biased region" description="Low complexity" evidence="1">
    <location>
        <begin position="51"/>
        <end position="66"/>
    </location>
</feature>
<sequence>MPRSHSADAHGCSRTSLTTLLVELERVNGLLRNAGIAPGPTATYGVPHQPRGPGELPLPRGLPAEPSATSEHVVAPTGPPATLGALATASGIAATTADPDLEPMDETMVRKRPRSPSPPAAGTTEGRRARPGRELRGASEQGAEDHVAMDRPAAYHGSSGLSITGGAEGASSAFRPSLPSEGAPSDAEAAPSLGHSEEQPPGGGEEVPGGPSSPSPRQTEGRPSSGREGEAVVVSPADTRRGEKPLSVYTAPQSAQHPARGDGCDPEAACDLVPWRLQTTKAQRRRSAALAGAAAAVRVPEDIQGTVLFRPAQRGTTFTRDQGWELAEELGSRPGVLAVRVNTRRGVVAADVGSDAALRELLAMSVIRGVAVSAREPATRNHCSGLVFGVDGRRTVEQLLAATESAVPIVSASLTDSTLTVRFAAPTPPAHISIHRRRLAVRPCRPRPLQCGKCGGLGHITGACRAPVRCIRCGGPHDQGACSSRKPRCINCGGPHAASDPMCHHWQRERHVATLLATSQVPLSRRAVRGVVAAETATQGPPQRPTTSPAALSYAQVVKGGRSNRSQQPPQRDRQKPGPRASRQAPKRAPAAKAPGQPPDARDREISQLRLALRALSSLLPEGSEGRRACLEAAGSPPLDADNHG</sequence>